<dbReference type="Proteomes" id="UP000299102">
    <property type="component" value="Unassembled WGS sequence"/>
</dbReference>
<dbReference type="STRING" id="151549.A0A4C1WLZ6"/>
<keyword evidence="1" id="KW-1133">Transmembrane helix</keyword>
<keyword evidence="3" id="KW-1185">Reference proteome</keyword>
<organism evidence="2 3">
    <name type="scientific">Eumeta variegata</name>
    <name type="common">Bagworm moth</name>
    <name type="synonym">Eumeta japonica</name>
    <dbReference type="NCBI Taxonomy" id="151549"/>
    <lineage>
        <taxon>Eukaryota</taxon>
        <taxon>Metazoa</taxon>
        <taxon>Ecdysozoa</taxon>
        <taxon>Arthropoda</taxon>
        <taxon>Hexapoda</taxon>
        <taxon>Insecta</taxon>
        <taxon>Pterygota</taxon>
        <taxon>Neoptera</taxon>
        <taxon>Endopterygota</taxon>
        <taxon>Lepidoptera</taxon>
        <taxon>Glossata</taxon>
        <taxon>Ditrysia</taxon>
        <taxon>Tineoidea</taxon>
        <taxon>Psychidae</taxon>
        <taxon>Oiketicinae</taxon>
        <taxon>Eumeta</taxon>
    </lineage>
</organism>
<protein>
    <recommendedName>
        <fullName evidence="4">G-protein coupled receptors family 1 profile domain-containing protein</fullName>
    </recommendedName>
</protein>
<sequence>MHISALWSITKWVYRSHFRESGSITIVSYACMGRTLCSVRPPFDIDEGNVSMQQGLRMMKERKRVAWILLLLAVLFAMCWLPYNIMQLLLDINSVDAKHLSEFLPYALFLERKSEGESTMECINCGDTKDRTDCDGFRENFIKIAAACKRTSGGNMSKEPLESFNQRPKREPDMVKTFSDACVFTCMRAR</sequence>
<accession>A0A4C1WLZ6</accession>
<reference evidence="2 3" key="1">
    <citation type="journal article" date="2019" name="Commun. Biol.">
        <title>The bagworm genome reveals a unique fibroin gene that provides high tensile strength.</title>
        <authorList>
            <person name="Kono N."/>
            <person name="Nakamura H."/>
            <person name="Ohtoshi R."/>
            <person name="Tomita M."/>
            <person name="Numata K."/>
            <person name="Arakawa K."/>
        </authorList>
    </citation>
    <scope>NUCLEOTIDE SEQUENCE [LARGE SCALE GENOMIC DNA]</scope>
</reference>
<proteinExistence type="predicted"/>
<keyword evidence="1" id="KW-0812">Transmembrane</keyword>
<evidence type="ECO:0000313" key="3">
    <source>
        <dbReference type="Proteomes" id="UP000299102"/>
    </source>
</evidence>
<dbReference type="OrthoDB" id="5953793at2759"/>
<dbReference type="SUPFAM" id="SSF81321">
    <property type="entry name" value="Family A G protein-coupled receptor-like"/>
    <property type="match status" value="1"/>
</dbReference>
<dbReference type="AlphaFoldDB" id="A0A4C1WLZ6"/>
<name>A0A4C1WLZ6_EUMVA</name>
<dbReference type="Gene3D" id="1.20.1070.10">
    <property type="entry name" value="Rhodopsin 7-helix transmembrane proteins"/>
    <property type="match status" value="1"/>
</dbReference>
<comment type="caution">
    <text evidence="2">The sequence shown here is derived from an EMBL/GenBank/DDBJ whole genome shotgun (WGS) entry which is preliminary data.</text>
</comment>
<evidence type="ECO:0000256" key="1">
    <source>
        <dbReference type="SAM" id="Phobius"/>
    </source>
</evidence>
<gene>
    <name evidence="2" type="ORF">EVAR_97991_1</name>
</gene>
<dbReference type="EMBL" id="BGZK01000576">
    <property type="protein sequence ID" value="GBP51167.1"/>
    <property type="molecule type" value="Genomic_DNA"/>
</dbReference>
<feature type="transmembrane region" description="Helical" evidence="1">
    <location>
        <begin position="65"/>
        <end position="83"/>
    </location>
</feature>
<evidence type="ECO:0008006" key="4">
    <source>
        <dbReference type="Google" id="ProtNLM"/>
    </source>
</evidence>
<keyword evidence="1" id="KW-0472">Membrane</keyword>
<evidence type="ECO:0000313" key="2">
    <source>
        <dbReference type="EMBL" id="GBP51167.1"/>
    </source>
</evidence>